<comment type="subcellular location">
    <subcellularLocation>
        <location evidence="3">Cytoplasm</location>
    </subcellularLocation>
</comment>
<dbReference type="PANTHER" id="PTHR30592">
    <property type="entry name" value="FORMATE DEHYDROGENASE"/>
    <property type="match status" value="1"/>
</dbReference>
<keyword evidence="1 3" id="KW-0963">Cytoplasm</keyword>
<comment type="similarity">
    <text evidence="3">Belongs to the FdhD family.</text>
</comment>
<evidence type="ECO:0000256" key="3">
    <source>
        <dbReference type="HAMAP-Rule" id="MF_00187"/>
    </source>
</evidence>
<dbReference type="InterPro" id="IPR016193">
    <property type="entry name" value="Cytidine_deaminase-like"/>
</dbReference>
<evidence type="ECO:0000256" key="4">
    <source>
        <dbReference type="SAM" id="MobiDB-lite"/>
    </source>
</evidence>
<dbReference type="HAMAP" id="MF_00187">
    <property type="entry name" value="FdhD"/>
    <property type="match status" value="1"/>
</dbReference>
<keyword evidence="2 3" id="KW-0501">Molybdenum cofactor biosynthesis</keyword>
<dbReference type="EMBL" id="KF900360">
    <property type="protein sequence ID" value="AIE92252.1"/>
    <property type="molecule type" value="Genomic_DNA"/>
</dbReference>
<dbReference type="Gene3D" id="3.40.140.10">
    <property type="entry name" value="Cytidine Deaminase, domain 2"/>
    <property type="match status" value="1"/>
</dbReference>
<proteinExistence type="inferred from homology"/>
<dbReference type="Pfam" id="PF02634">
    <property type="entry name" value="FdhD-NarQ"/>
    <property type="match status" value="1"/>
</dbReference>
<dbReference type="GO" id="GO:0005737">
    <property type="term" value="C:cytoplasm"/>
    <property type="evidence" value="ECO:0007669"/>
    <property type="project" value="UniProtKB-SubCell"/>
</dbReference>
<sequence length="337" mass="35455">MLDFNARLAESVNSISTSTTSTELTTGRVKPSPPSIPTTSPVSRRYFNGCGNHLAQAITQYEECHTPAVEGTERRPVVRIVSGHGTRGPDTVAVEAALSMSVRSSGREEQRLGLTMRTPGNDEELVLGFLHSEGIIDSMDDVSGLEGDGDAIVVNLSESCEFLPSDHVRRSTMTSSCGICGRDSISSLLHMHGPPLSSTFTVGHEDVAKALASLRESQKAFDLTGGSHACARVLPGGDVVAAYEDVGRHNAMDKLVGNALGLGNVPVGDEIVVVSGRASFELVQKALRVGFPVFVSVGAPSSLAVDLANEHGMTLICFAAESRMTVFSGSGRVITDS</sequence>
<name>A0A075FRE1_9EURY</name>
<dbReference type="AlphaFoldDB" id="A0A075FRE1"/>
<dbReference type="GO" id="GO:0097163">
    <property type="term" value="F:sulfur carrier activity"/>
    <property type="evidence" value="ECO:0007669"/>
    <property type="project" value="UniProtKB-UniRule"/>
</dbReference>
<feature type="active site" description="Cysteine persulfide intermediate" evidence="3">
    <location>
        <position position="177"/>
    </location>
</feature>
<feature type="region of interest" description="Disordered" evidence="4">
    <location>
        <begin position="13"/>
        <end position="42"/>
    </location>
</feature>
<comment type="function">
    <text evidence="3">Required for formate dehydrogenase (FDH) activity. Acts as a sulfur carrier protein that transfers sulfur from IscS to the molybdenum cofactor prior to its insertion into FDH.</text>
</comment>
<evidence type="ECO:0000313" key="5">
    <source>
        <dbReference type="EMBL" id="AIE92252.1"/>
    </source>
</evidence>
<reference evidence="5" key="1">
    <citation type="journal article" date="2014" name="Genome Biol. Evol.">
        <title>Pangenome evidence for extensive interdomain horizontal transfer affecting lineage core and shell genes in uncultured planktonic thaumarchaeota and euryarchaeota.</title>
        <authorList>
            <person name="Deschamps P."/>
            <person name="Zivanovic Y."/>
            <person name="Moreira D."/>
            <person name="Rodriguez-Valera F."/>
            <person name="Lopez-Garcia P."/>
        </authorList>
    </citation>
    <scope>NUCLEOTIDE SEQUENCE</scope>
</reference>
<gene>
    <name evidence="3 5" type="primary">fdhD</name>
</gene>
<dbReference type="SUPFAM" id="SSF53927">
    <property type="entry name" value="Cytidine deaminase-like"/>
    <property type="match status" value="1"/>
</dbReference>
<organism evidence="5">
    <name type="scientific">uncultured marine group II/III euryarchaeote AD1000_20_C05</name>
    <dbReference type="NCBI Taxonomy" id="1457735"/>
    <lineage>
        <taxon>Archaea</taxon>
        <taxon>Methanobacteriati</taxon>
        <taxon>Methanobacteriota</taxon>
        <taxon>environmental samples</taxon>
    </lineage>
</organism>
<dbReference type="Gene3D" id="3.10.20.10">
    <property type="match status" value="1"/>
</dbReference>
<dbReference type="GO" id="GO:0006777">
    <property type="term" value="P:Mo-molybdopterin cofactor biosynthetic process"/>
    <property type="evidence" value="ECO:0007669"/>
    <property type="project" value="UniProtKB-UniRule"/>
</dbReference>
<feature type="compositionally biased region" description="Low complexity" evidence="4">
    <location>
        <begin position="13"/>
        <end position="26"/>
    </location>
</feature>
<accession>A0A075FRE1</accession>
<comment type="caution">
    <text evidence="3">Lacks conserved residue(s) required for the propagation of feature annotation.</text>
</comment>
<protein>
    <recommendedName>
        <fullName evidence="3">Sulfur carrier protein FdhD</fullName>
    </recommendedName>
</protein>
<dbReference type="InterPro" id="IPR003786">
    <property type="entry name" value="FdhD"/>
</dbReference>
<evidence type="ECO:0000256" key="2">
    <source>
        <dbReference type="ARBA" id="ARBA00023150"/>
    </source>
</evidence>
<dbReference type="GO" id="GO:0016783">
    <property type="term" value="F:sulfurtransferase activity"/>
    <property type="evidence" value="ECO:0007669"/>
    <property type="project" value="InterPro"/>
</dbReference>
<dbReference type="NCBIfam" id="TIGR00129">
    <property type="entry name" value="fdhD_narQ"/>
    <property type="match status" value="1"/>
</dbReference>
<dbReference type="PANTHER" id="PTHR30592:SF1">
    <property type="entry name" value="SULFUR CARRIER PROTEIN FDHD"/>
    <property type="match status" value="1"/>
</dbReference>
<evidence type="ECO:0000256" key="1">
    <source>
        <dbReference type="ARBA" id="ARBA00022490"/>
    </source>
</evidence>